<dbReference type="PROSITE" id="PS50862">
    <property type="entry name" value="AA_TRNA_LIGASE_II"/>
    <property type="match status" value="1"/>
</dbReference>
<evidence type="ECO:0000256" key="13">
    <source>
        <dbReference type="HAMAP-Rule" id="MF_00184"/>
    </source>
</evidence>
<keyword evidence="10 13" id="KW-0648">Protein biosynthesis</keyword>
<evidence type="ECO:0000256" key="2">
    <source>
        <dbReference type="ARBA" id="ARBA00022490"/>
    </source>
</evidence>
<evidence type="ECO:0000259" key="14">
    <source>
        <dbReference type="PROSITE" id="PS50862"/>
    </source>
</evidence>
<dbReference type="InterPro" id="IPR047246">
    <property type="entry name" value="ThrRS_anticodon"/>
</dbReference>
<feature type="binding site" evidence="13">
    <location>
        <position position="275"/>
    </location>
    <ligand>
        <name>Zn(2+)</name>
        <dbReference type="ChEBI" id="CHEBI:29105"/>
        <note>catalytic</note>
    </ligand>
</feature>
<dbReference type="PRINTS" id="PR01047">
    <property type="entry name" value="TRNASYNTHTHR"/>
</dbReference>
<evidence type="ECO:0000256" key="12">
    <source>
        <dbReference type="ARBA" id="ARBA00049515"/>
    </source>
</evidence>
<evidence type="ECO:0000256" key="8">
    <source>
        <dbReference type="ARBA" id="ARBA00022840"/>
    </source>
</evidence>
<keyword evidence="8 13" id="KW-0067">ATP-binding</keyword>
<evidence type="ECO:0000256" key="4">
    <source>
        <dbReference type="ARBA" id="ARBA00022598"/>
    </source>
</evidence>
<dbReference type="InterPro" id="IPR006195">
    <property type="entry name" value="aa-tRNA-synth_II"/>
</dbReference>
<sequence length="582" mass="67112">MTSENEVSKLEIIRHSAAHIMAQAVAELFPGARLGIGPAIDSGFYYDFELPRPLVPEDLELIESKMVEITKKNQPFLCQTLSRHDAVNLFSGQPYKLELINDLPDNEEITVYRNGDFVDLCRGPHVSHTARVKAFKLLSIAGAYWRGDEKNPMLQRIYGTAFPSRSELDEYLTSLAEAEARDHRKINKQLNLFVTPEEVGGGLVIYGPKAGRIRTIIEEFWRRAHYDNGYELLYTPHIGRSNLWETSGHLQNYRDIMYSPMDIDGQDYYVKPMNCPFHIMFYKSQMRSYRDLPLRWAELGTVYRYERSGVLHGLLRVRGFTQDDAHIICTPEQIDNEINEVLRFSFDMWKVFGFTDLKLFLATRPEKAIGTEEQWQRASDALRRVMDAQGLAYSVDEGGGAFYGPKIDIKVRDSLGREWQMTTIQFDFNLPERFDMVYTGQDGQEHRPYMVHRALLGSWERFFGLLIEHYAGAFPVWIHPTQVAVLPIADRHVEYANQVSSELKQSGIRVTVDDRSETVNQKIRQAQLDKTPYILVIGDKEIEKGTLAVRLRTGQQRFGVTIKEFKATIKDLIEQRRNDLPL</sequence>
<comment type="catalytic activity">
    <reaction evidence="12 13">
        <text>tRNA(Thr) + L-threonine + ATP = L-threonyl-tRNA(Thr) + AMP + diphosphate + H(+)</text>
        <dbReference type="Rhea" id="RHEA:24624"/>
        <dbReference type="Rhea" id="RHEA-COMP:9670"/>
        <dbReference type="Rhea" id="RHEA-COMP:9704"/>
        <dbReference type="ChEBI" id="CHEBI:15378"/>
        <dbReference type="ChEBI" id="CHEBI:30616"/>
        <dbReference type="ChEBI" id="CHEBI:33019"/>
        <dbReference type="ChEBI" id="CHEBI:57926"/>
        <dbReference type="ChEBI" id="CHEBI:78442"/>
        <dbReference type="ChEBI" id="CHEBI:78534"/>
        <dbReference type="ChEBI" id="CHEBI:456215"/>
        <dbReference type="EC" id="6.1.1.3"/>
    </reaction>
</comment>
<keyword evidence="5 13" id="KW-0479">Metal-binding</keyword>
<dbReference type="EMBL" id="CP146612">
    <property type="protein sequence ID" value="WWX25310.1"/>
    <property type="molecule type" value="Genomic_DNA"/>
</dbReference>
<dbReference type="SUPFAM" id="SSF55186">
    <property type="entry name" value="ThrRS/AlaRS common domain"/>
    <property type="match status" value="1"/>
</dbReference>
<reference evidence="15 16" key="1">
    <citation type="submission" date="2024-03" db="EMBL/GenBank/DDBJ databases">
        <title>A Dehalogenimonas Isolated from Estuarine Sediments Dihaloeliminates Chlorinated Alkanes.</title>
        <authorList>
            <person name="Yang Y."/>
            <person name="Wang H."/>
        </authorList>
    </citation>
    <scope>NUCLEOTIDE SEQUENCE [LARGE SCALE GENOMIC DNA]</scope>
    <source>
        <strain evidence="15 16">W</strain>
    </source>
</reference>
<dbReference type="RefSeq" id="WP_338737450.1">
    <property type="nucleotide sequence ID" value="NZ_CP146612.1"/>
</dbReference>
<dbReference type="GO" id="GO:0004829">
    <property type="term" value="F:threonine-tRNA ligase activity"/>
    <property type="evidence" value="ECO:0007669"/>
    <property type="project" value="UniProtKB-EC"/>
</dbReference>
<evidence type="ECO:0000256" key="5">
    <source>
        <dbReference type="ARBA" id="ARBA00022723"/>
    </source>
</evidence>
<dbReference type="SUPFAM" id="SSF52954">
    <property type="entry name" value="Class II aaRS ABD-related"/>
    <property type="match status" value="1"/>
</dbReference>
<comment type="caution">
    <text evidence="13">Lacks conserved residue(s) required for the propagation of feature annotation.</text>
</comment>
<dbReference type="Pfam" id="PF07973">
    <property type="entry name" value="tRNA_SAD"/>
    <property type="match status" value="1"/>
</dbReference>
<comment type="cofactor">
    <cofactor evidence="13">
        <name>Zn(2+)</name>
        <dbReference type="ChEBI" id="CHEBI:29105"/>
    </cofactor>
    <text evidence="13">Binds 1 zinc ion per subunit.</text>
</comment>
<evidence type="ECO:0000256" key="1">
    <source>
        <dbReference type="ARBA" id="ARBA00008226"/>
    </source>
</evidence>
<dbReference type="HAMAP" id="MF_00184">
    <property type="entry name" value="Thr_tRNA_synth"/>
    <property type="match status" value="1"/>
</dbReference>
<dbReference type="Gene3D" id="3.30.54.20">
    <property type="match status" value="1"/>
</dbReference>
<dbReference type="Proteomes" id="UP001375370">
    <property type="component" value="Chromosome"/>
</dbReference>
<dbReference type="InterPro" id="IPR045864">
    <property type="entry name" value="aa-tRNA-synth_II/BPL/LPL"/>
</dbReference>
<dbReference type="InterPro" id="IPR012947">
    <property type="entry name" value="tRNA_SAD"/>
</dbReference>
<dbReference type="Pfam" id="PF03129">
    <property type="entry name" value="HGTP_anticodon"/>
    <property type="match status" value="1"/>
</dbReference>
<evidence type="ECO:0000256" key="11">
    <source>
        <dbReference type="ARBA" id="ARBA00023146"/>
    </source>
</evidence>
<feature type="domain" description="Aminoacyl-transfer RNA synthetases class-II family profile" evidence="14">
    <location>
        <begin position="212"/>
        <end position="475"/>
    </location>
</feature>
<evidence type="ECO:0000313" key="16">
    <source>
        <dbReference type="Proteomes" id="UP001375370"/>
    </source>
</evidence>
<dbReference type="Gene3D" id="3.40.50.800">
    <property type="entry name" value="Anticodon-binding domain"/>
    <property type="match status" value="1"/>
</dbReference>
<evidence type="ECO:0000256" key="7">
    <source>
        <dbReference type="ARBA" id="ARBA00022833"/>
    </source>
</evidence>
<keyword evidence="16" id="KW-1185">Reference proteome</keyword>
<dbReference type="InterPro" id="IPR018163">
    <property type="entry name" value="Thr/Ala-tRNA-synth_IIc_edit"/>
</dbReference>
<proteinExistence type="inferred from homology"/>
<dbReference type="InterPro" id="IPR002320">
    <property type="entry name" value="Thr-tRNA-ligase_IIa"/>
</dbReference>
<dbReference type="InterPro" id="IPR002314">
    <property type="entry name" value="aa-tRNA-synt_IIb"/>
</dbReference>
<feature type="binding site" evidence="13">
    <location>
        <position position="452"/>
    </location>
    <ligand>
        <name>Zn(2+)</name>
        <dbReference type="ChEBI" id="CHEBI:29105"/>
        <note>catalytic</note>
    </ligand>
</feature>
<dbReference type="NCBIfam" id="TIGR00418">
    <property type="entry name" value="thrS"/>
    <property type="match status" value="1"/>
</dbReference>
<dbReference type="EC" id="6.1.1.3" evidence="13"/>
<comment type="similarity">
    <text evidence="1 13">Belongs to the class-II aminoacyl-tRNA synthetase family.</text>
</comment>
<dbReference type="Gene3D" id="3.30.930.10">
    <property type="entry name" value="Bira Bifunctional Protein, Domain 2"/>
    <property type="match status" value="1"/>
</dbReference>
<dbReference type="CDD" id="cd00771">
    <property type="entry name" value="ThrRS_core"/>
    <property type="match status" value="1"/>
</dbReference>
<gene>
    <name evidence="13 15" type="primary">thrS</name>
    <name evidence="15" type="ORF">V8247_08670</name>
</gene>
<dbReference type="SMART" id="SM00863">
    <property type="entry name" value="tRNA_SAD"/>
    <property type="match status" value="1"/>
</dbReference>
<dbReference type="Gene3D" id="3.30.980.10">
    <property type="entry name" value="Threonyl-trna Synthetase, Chain A, domain 2"/>
    <property type="match status" value="1"/>
</dbReference>
<dbReference type="InterPro" id="IPR036621">
    <property type="entry name" value="Anticodon-bd_dom_sf"/>
</dbReference>
<keyword evidence="2 13" id="KW-0963">Cytoplasm</keyword>
<dbReference type="InterPro" id="IPR033728">
    <property type="entry name" value="ThrRS_core"/>
</dbReference>
<accession>A0ABZ2J342</accession>
<evidence type="ECO:0000256" key="3">
    <source>
        <dbReference type="ARBA" id="ARBA00022555"/>
    </source>
</evidence>
<keyword evidence="4 13" id="KW-0436">Ligase</keyword>
<evidence type="ECO:0000256" key="10">
    <source>
        <dbReference type="ARBA" id="ARBA00022917"/>
    </source>
</evidence>
<feature type="binding site" evidence="13">
    <location>
        <position position="326"/>
    </location>
    <ligand>
        <name>Zn(2+)</name>
        <dbReference type="ChEBI" id="CHEBI:29105"/>
        <note>catalytic</note>
    </ligand>
</feature>
<dbReference type="InterPro" id="IPR004154">
    <property type="entry name" value="Anticodon-bd"/>
</dbReference>
<evidence type="ECO:0000313" key="15">
    <source>
        <dbReference type="EMBL" id="WWX25310.1"/>
    </source>
</evidence>
<protein>
    <recommendedName>
        <fullName evidence="13">Threonine--tRNA ligase</fullName>
        <ecNumber evidence="13">6.1.1.3</ecNumber>
    </recommendedName>
    <alternativeName>
        <fullName evidence="13">Threonyl-tRNA synthetase</fullName>
        <shortName evidence="13">ThrRS</shortName>
    </alternativeName>
</protein>
<name>A0ABZ2J342_9CHLR</name>
<evidence type="ECO:0000256" key="9">
    <source>
        <dbReference type="ARBA" id="ARBA00022884"/>
    </source>
</evidence>
<keyword evidence="9 13" id="KW-0694">RNA-binding</keyword>
<comment type="subunit">
    <text evidence="13">Homodimer.</text>
</comment>
<keyword evidence="6 13" id="KW-0547">Nucleotide-binding</keyword>
<dbReference type="CDD" id="cd00860">
    <property type="entry name" value="ThrRS_anticodon"/>
    <property type="match status" value="1"/>
</dbReference>
<evidence type="ECO:0000256" key="6">
    <source>
        <dbReference type="ARBA" id="ARBA00022741"/>
    </source>
</evidence>
<keyword evidence="7 13" id="KW-0862">Zinc</keyword>
<dbReference type="SUPFAM" id="SSF55681">
    <property type="entry name" value="Class II aaRS and biotin synthetases"/>
    <property type="match status" value="1"/>
</dbReference>
<keyword evidence="11 13" id="KW-0030">Aminoacyl-tRNA synthetase</keyword>
<dbReference type="PANTHER" id="PTHR11451:SF44">
    <property type="entry name" value="THREONINE--TRNA LIGASE, CHLOROPLASTIC_MITOCHONDRIAL 2"/>
    <property type="match status" value="1"/>
</dbReference>
<keyword evidence="3 13" id="KW-0820">tRNA-binding</keyword>
<organism evidence="15 16">
    <name type="scientific">Candidatus Dehalogenimonas loeffleri</name>
    <dbReference type="NCBI Taxonomy" id="3127115"/>
    <lineage>
        <taxon>Bacteria</taxon>
        <taxon>Bacillati</taxon>
        <taxon>Chloroflexota</taxon>
        <taxon>Dehalococcoidia</taxon>
        <taxon>Dehalococcoidales</taxon>
        <taxon>Dehalococcoidaceae</taxon>
        <taxon>Dehalogenimonas</taxon>
    </lineage>
</organism>
<dbReference type="PANTHER" id="PTHR11451">
    <property type="entry name" value="THREONINE-TRNA LIGASE"/>
    <property type="match status" value="1"/>
</dbReference>
<comment type="subcellular location">
    <subcellularLocation>
        <location evidence="13">Cytoplasm</location>
    </subcellularLocation>
</comment>
<dbReference type="Pfam" id="PF00587">
    <property type="entry name" value="tRNA-synt_2b"/>
    <property type="match status" value="1"/>
</dbReference>